<dbReference type="PROSITE" id="PS50217">
    <property type="entry name" value="BZIP"/>
    <property type="match status" value="1"/>
</dbReference>
<feature type="compositionally biased region" description="Polar residues" evidence="4">
    <location>
        <begin position="546"/>
        <end position="558"/>
    </location>
</feature>
<dbReference type="GO" id="GO:0045893">
    <property type="term" value="P:positive regulation of DNA-templated transcription"/>
    <property type="evidence" value="ECO:0007669"/>
    <property type="project" value="TreeGrafter"/>
</dbReference>
<dbReference type="InterPro" id="IPR004827">
    <property type="entry name" value="bZIP"/>
</dbReference>
<dbReference type="Gene3D" id="1.20.5.170">
    <property type="match status" value="1"/>
</dbReference>
<feature type="region of interest" description="Disordered" evidence="4">
    <location>
        <begin position="494"/>
        <end position="558"/>
    </location>
</feature>
<dbReference type="InterPro" id="IPR046347">
    <property type="entry name" value="bZIP_sf"/>
</dbReference>
<dbReference type="PANTHER" id="PTHR46391">
    <property type="entry name" value="BASIC LEUCINE ZIPPER 34"/>
    <property type="match status" value="1"/>
</dbReference>
<evidence type="ECO:0000313" key="7">
    <source>
        <dbReference type="Proteomes" id="UP001190700"/>
    </source>
</evidence>
<organism evidence="6 7">
    <name type="scientific">Cymbomonas tetramitiformis</name>
    <dbReference type="NCBI Taxonomy" id="36881"/>
    <lineage>
        <taxon>Eukaryota</taxon>
        <taxon>Viridiplantae</taxon>
        <taxon>Chlorophyta</taxon>
        <taxon>Pyramimonadophyceae</taxon>
        <taxon>Pyramimonadales</taxon>
        <taxon>Pyramimonadaceae</taxon>
        <taxon>Cymbomonas</taxon>
    </lineage>
</organism>
<feature type="non-terminal residue" evidence="6">
    <location>
        <position position="1"/>
    </location>
</feature>
<dbReference type="GO" id="GO:0003700">
    <property type="term" value="F:DNA-binding transcription factor activity"/>
    <property type="evidence" value="ECO:0007669"/>
    <property type="project" value="InterPro"/>
</dbReference>
<sequence length="558" mass="59626">NPKLKKACLTVRAAAAAAVPRANPAITSNARLPGQDAGMMSVHSHPAITGMHLQQIQHPFGRNGRTQSAPCFMEDFVINNGMHTPALVQEPELHFSTLNTSSSSSSPPPSSEASGGHNAALNWVPNRDFPDTVSGTGGAAPHSQIPKQPPAGSRGAAPSSKPAAPVPGEGGGDEMEVVKMEVPSMRPVPSDCSMPGMVRAPAEQLESWTSPSPPPNLWGDSPPPEVMTTADWAAVSNDNVEGMGYSDEGSLPRFLDDTELEDSSAELRLLPKHLHHGMTKSESMPDLTLAGKTRLMSRLNSFESSLDYEDDLSGELSVLSSDLAFDENDDEEQSELLGTALPGGLMDLEMVRGMTATPLDDMVKGLFDYVDESSGSGIPAPIAVQPMEQLSVKPEPMDENASGLSHMEAVGEASSLKDSGGSVLEVARASLGSRAQREVALEVSSKRVSRIMANRLSAAKSRVKKLQHTAELENRVKELQNHLAGLRPKVEGMQTQVASQTKENGALKQRLQGAHEQKKVQDHQHEALREELQRLQSRKEGGGCSTDMNDCAQSTRDN</sequence>
<keyword evidence="1" id="KW-0805">Transcription regulation</keyword>
<dbReference type="SUPFAM" id="SSF57959">
    <property type="entry name" value="Leucine zipper domain"/>
    <property type="match status" value="1"/>
</dbReference>
<feature type="compositionally biased region" description="Polar residues" evidence="4">
    <location>
        <begin position="494"/>
        <end position="503"/>
    </location>
</feature>
<dbReference type="AlphaFoldDB" id="A0AAE0FKX8"/>
<dbReference type="PANTHER" id="PTHR46391:SF17">
    <property type="entry name" value="BASIC LEUCINE ZIPPER 19-LIKE"/>
    <property type="match status" value="1"/>
</dbReference>
<dbReference type="InterPro" id="IPR052483">
    <property type="entry name" value="bZIP_transcription_regulators"/>
</dbReference>
<dbReference type="InterPro" id="IPR044759">
    <property type="entry name" value="bZIP_RF2"/>
</dbReference>
<feature type="compositionally biased region" description="Basic and acidic residues" evidence="4">
    <location>
        <begin position="513"/>
        <end position="541"/>
    </location>
</feature>
<feature type="domain" description="BZIP" evidence="5">
    <location>
        <begin position="444"/>
        <end position="507"/>
    </location>
</feature>
<dbReference type="GO" id="GO:0003677">
    <property type="term" value="F:DNA binding"/>
    <property type="evidence" value="ECO:0007669"/>
    <property type="project" value="TreeGrafter"/>
</dbReference>
<protein>
    <recommendedName>
        <fullName evidence="5">BZIP domain-containing protein</fullName>
    </recommendedName>
</protein>
<comment type="caution">
    <text evidence="6">The sequence shown here is derived from an EMBL/GenBank/DDBJ whole genome shotgun (WGS) entry which is preliminary data.</text>
</comment>
<evidence type="ECO:0000256" key="2">
    <source>
        <dbReference type="ARBA" id="ARBA00023163"/>
    </source>
</evidence>
<dbReference type="CDD" id="cd14703">
    <property type="entry name" value="bZIP_plant_RF2"/>
    <property type="match status" value="1"/>
</dbReference>
<feature type="compositionally biased region" description="Low complexity" evidence="4">
    <location>
        <begin position="150"/>
        <end position="167"/>
    </location>
</feature>
<evidence type="ECO:0000256" key="1">
    <source>
        <dbReference type="ARBA" id="ARBA00023015"/>
    </source>
</evidence>
<proteinExistence type="predicted"/>
<reference evidence="6 7" key="1">
    <citation type="journal article" date="2015" name="Genome Biol. Evol.">
        <title>Comparative Genomics of a Bacterivorous Green Alga Reveals Evolutionary Causalities and Consequences of Phago-Mixotrophic Mode of Nutrition.</title>
        <authorList>
            <person name="Burns J.A."/>
            <person name="Paasch A."/>
            <person name="Narechania A."/>
            <person name="Kim E."/>
        </authorList>
    </citation>
    <scope>NUCLEOTIDE SEQUENCE [LARGE SCALE GENOMIC DNA]</scope>
    <source>
        <strain evidence="6 7">PLY_AMNH</strain>
    </source>
</reference>
<dbReference type="PROSITE" id="PS00036">
    <property type="entry name" value="BZIP_BASIC"/>
    <property type="match status" value="1"/>
</dbReference>
<dbReference type="GO" id="GO:0005634">
    <property type="term" value="C:nucleus"/>
    <property type="evidence" value="ECO:0007669"/>
    <property type="project" value="TreeGrafter"/>
</dbReference>
<evidence type="ECO:0000313" key="6">
    <source>
        <dbReference type="EMBL" id="KAK3261584.1"/>
    </source>
</evidence>
<keyword evidence="7" id="KW-1185">Reference proteome</keyword>
<feature type="region of interest" description="Disordered" evidence="4">
    <location>
        <begin position="96"/>
        <end position="174"/>
    </location>
</feature>
<keyword evidence="2" id="KW-0804">Transcription</keyword>
<evidence type="ECO:0000256" key="3">
    <source>
        <dbReference type="ARBA" id="ARBA00023242"/>
    </source>
</evidence>
<gene>
    <name evidence="6" type="ORF">CYMTET_29509</name>
</gene>
<evidence type="ECO:0000259" key="5">
    <source>
        <dbReference type="PROSITE" id="PS50217"/>
    </source>
</evidence>
<name>A0AAE0FKX8_9CHLO</name>
<accession>A0AAE0FKX8</accession>
<keyword evidence="3" id="KW-0539">Nucleus</keyword>
<dbReference type="Pfam" id="PF00170">
    <property type="entry name" value="bZIP_1"/>
    <property type="match status" value="1"/>
</dbReference>
<dbReference type="Proteomes" id="UP001190700">
    <property type="component" value="Unassembled WGS sequence"/>
</dbReference>
<dbReference type="EMBL" id="LGRX02016803">
    <property type="protein sequence ID" value="KAK3261584.1"/>
    <property type="molecule type" value="Genomic_DNA"/>
</dbReference>
<dbReference type="SMART" id="SM00338">
    <property type="entry name" value="BRLZ"/>
    <property type="match status" value="1"/>
</dbReference>
<evidence type="ECO:0000256" key="4">
    <source>
        <dbReference type="SAM" id="MobiDB-lite"/>
    </source>
</evidence>